<protein>
    <submittedName>
        <fullName evidence="2">Uncharacterized protein</fullName>
    </submittedName>
</protein>
<sequence>GRFTELIPVTTKDFKDLENLISAPNSSIRRHEKRSRAIIVDDKHASVTPITKSHESKKKLEILADLKMLSAEILTKNTLEQDKDDDVDDDNHCVTVLNGGIQMVDLNSAKASIKKPSKPPSNFYSKSSYRTSNQFNKFTAKNANFSMPRKVVSDTNMQNGRGFTNTYNNFNKPSMNVLDHTVPKSSTAQSNYSIIPPVKQDIAVSNGSSFTSSNLKNEQHPNVEANVKKPIYAKR</sequence>
<accession>A0A1B6FKF0</accession>
<evidence type="ECO:0000313" key="2">
    <source>
        <dbReference type="EMBL" id="JAS50665.1"/>
    </source>
</evidence>
<reference evidence="2" key="1">
    <citation type="submission" date="2015-11" db="EMBL/GenBank/DDBJ databases">
        <title>De novo transcriptome assembly of four potential Pierce s Disease insect vectors from Arizona vineyards.</title>
        <authorList>
            <person name="Tassone E.E."/>
        </authorList>
    </citation>
    <scope>NUCLEOTIDE SEQUENCE</scope>
</reference>
<name>A0A1B6FKF0_9HEMI</name>
<dbReference type="EMBL" id="GECZ01019104">
    <property type="protein sequence ID" value="JAS50665.1"/>
    <property type="molecule type" value="Transcribed_RNA"/>
</dbReference>
<dbReference type="AlphaFoldDB" id="A0A1B6FKF0"/>
<feature type="non-terminal residue" evidence="2">
    <location>
        <position position="235"/>
    </location>
</feature>
<organism evidence="2">
    <name type="scientific">Cuerna arida</name>
    <dbReference type="NCBI Taxonomy" id="1464854"/>
    <lineage>
        <taxon>Eukaryota</taxon>
        <taxon>Metazoa</taxon>
        <taxon>Ecdysozoa</taxon>
        <taxon>Arthropoda</taxon>
        <taxon>Hexapoda</taxon>
        <taxon>Insecta</taxon>
        <taxon>Pterygota</taxon>
        <taxon>Neoptera</taxon>
        <taxon>Paraneoptera</taxon>
        <taxon>Hemiptera</taxon>
        <taxon>Auchenorrhyncha</taxon>
        <taxon>Membracoidea</taxon>
        <taxon>Cicadellidae</taxon>
        <taxon>Cicadellinae</taxon>
        <taxon>Proconiini</taxon>
        <taxon>Cuerna</taxon>
    </lineage>
</organism>
<evidence type="ECO:0000256" key="1">
    <source>
        <dbReference type="SAM" id="MobiDB-lite"/>
    </source>
</evidence>
<proteinExistence type="predicted"/>
<feature type="region of interest" description="Disordered" evidence="1">
    <location>
        <begin position="209"/>
        <end position="235"/>
    </location>
</feature>
<feature type="non-terminal residue" evidence="2">
    <location>
        <position position="1"/>
    </location>
</feature>
<gene>
    <name evidence="2" type="ORF">g.45697</name>
</gene>